<evidence type="ECO:0000256" key="2">
    <source>
        <dbReference type="ARBA" id="ARBA00022679"/>
    </source>
</evidence>
<organism evidence="7 8">
    <name type="scientific">Microbacterium betulae</name>
    <dbReference type="NCBI Taxonomy" id="2981139"/>
    <lineage>
        <taxon>Bacteria</taxon>
        <taxon>Bacillati</taxon>
        <taxon>Actinomycetota</taxon>
        <taxon>Actinomycetes</taxon>
        <taxon>Micrococcales</taxon>
        <taxon>Microbacteriaceae</taxon>
        <taxon>Microbacterium</taxon>
    </lineage>
</organism>
<evidence type="ECO:0000256" key="3">
    <source>
        <dbReference type="PIRSR" id="PIRSR611554-1"/>
    </source>
</evidence>
<evidence type="ECO:0000256" key="1">
    <source>
        <dbReference type="ARBA" id="ARBA00007061"/>
    </source>
</evidence>
<dbReference type="GO" id="GO:0004421">
    <property type="term" value="F:hydroxymethylglutaryl-CoA synthase activity"/>
    <property type="evidence" value="ECO:0007669"/>
    <property type="project" value="UniProtKB-EC"/>
</dbReference>
<dbReference type="RefSeq" id="WP_317140177.1">
    <property type="nucleotide sequence ID" value="NZ_CP118157.1"/>
</dbReference>
<evidence type="ECO:0000256" key="4">
    <source>
        <dbReference type="PIRSR" id="PIRSR611554-2"/>
    </source>
</evidence>
<sequence length="384" mass="40335">MTTIGIDDMALATAHHVVDLADLAAAAGVDPAKYRVGLGQDRFAFPAPDEDVVTMGAAAALPIVERHGAAGIRTLLFATESGVDQSKSAGLFVHGLLGLPPQMRVVELKQACYGGTAALQAAIGIVSRNPSERVLVVASDVARYELDSPGEPTQGAGAVAMLVAADPRLVEIEPVSGLSSAHVDDFWRPNDSSTAVVDGALSMSAYLSALTSAWDDFAAHGGAGIDEIDRFAFHQPFTKMARKALRRLATHTGAALDDVLQEATFAYNRELGNTYAASLYAGIAALLDGDDDLADRRIGLFSYGSGAVGELFTGVVRPGYDRVLRPGAVPDALAARVPLGLAEYRALHAVQHPSDVDLTTPSVTKAPFRFAGLRGRARQYERTA</sequence>
<dbReference type="InterPro" id="IPR016039">
    <property type="entry name" value="Thiolase-like"/>
</dbReference>
<gene>
    <name evidence="7" type="ORF">N8K70_03235</name>
</gene>
<feature type="domain" description="Hydroxymethylglutaryl-coenzyme A synthase C-terminal" evidence="6">
    <location>
        <begin position="177"/>
        <end position="249"/>
    </location>
</feature>
<dbReference type="GO" id="GO:0006084">
    <property type="term" value="P:acetyl-CoA metabolic process"/>
    <property type="evidence" value="ECO:0007669"/>
    <property type="project" value="InterPro"/>
</dbReference>
<protein>
    <submittedName>
        <fullName evidence="7">Hydroxymethylglutaryl-CoA synthase</fullName>
        <ecNumber evidence="7">2.3.3.10</ecNumber>
    </submittedName>
</protein>
<feature type="domain" description="Hydroxymethylglutaryl-coenzyme A synthase C-terminal" evidence="6">
    <location>
        <begin position="263"/>
        <end position="317"/>
    </location>
</feature>
<dbReference type="KEGG" id="mbet:N8K70_03235"/>
<dbReference type="InterPro" id="IPR013528">
    <property type="entry name" value="HMG_CoA_synth_N"/>
</dbReference>
<name>A0AA97FHK3_9MICO</name>
<accession>A0AA97FHK3</accession>
<dbReference type="NCBIfam" id="TIGR01835">
    <property type="entry name" value="HMG-CoA-S_prok"/>
    <property type="match status" value="1"/>
</dbReference>
<evidence type="ECO:0000259" key="5">
    <source>
        <dbReference type="Pfam" id="PF01154"/>
    </source>
</evidence>
<dbReference type="Pfam" id="PF01154">
    <property type="entry name" value="HMG_CoA_synt_N"/>
    <property type="match status" value="1"/>
</dbReference>
<feature type="active site" description="Acyl-thioester intermediate" evidence="3">
    <location>
        <position position="112"/>
    </location>
</feature>
<feature type="domain" description="Hydroxymethylglutaryl-coenzyme A synthase N-terminal" evidence="5">
    <location>
        <begin position="4"/>
        <end position="166"/>
    </location>
</feature>
<feature type="active site" description="Proton donor/acceptor" evidence="3">
    <location>
        <position position="80"/>
    </location>
</feature>
<proteinExistence type="inferred from homology"/>
<dbReference type="InterPro" id="IPR013746">
    <property type="entry name" value="HMG_CoA_synt_C_dom"/>
</dbReference>
<comment type="similarity">
    <text evidence="1">Belongs to the thiolase-like superfamily. HMG-CoA synthase family.</text>
</comment>
<dbReference type="EC" id="2.3.3.10" evidence="7"/>
<dbReference type="Gene3D" id="3.40.47.10">
    <property type="match status" value="2"/>
</dbReference>
<keyword evidence="2 7" id="KW-0808">Transferase</keyword>
<feature type="binding site" evidence="4">
    <location>
        <position position="273"/>
    </location>
    <ligand>
        <name>(3S)-3-hydroxy-3-methylglutaryl-CoA</name>
        <dbReference type="ChEBI" id="CHEBI:43074"/>
    </ligand>
</feature>
<dbReference type="PANTHER" id="PTHR43323">
    <property type="entry name" value="3-HYDROXY-3-METHYLGLUTARYL COENZYME A SYNTHASE"/>
    <property type="match status" value="1"/>
</dbReference>
<keyword evidence="8" id="KW-1185">Reference proteome</keyword>
<feature type="binding site" evidence="4">
    <location>
        <position position="243"/>
    </location>
    <ligand>
        <name>(3S)-3-hydroxy-3-methylglutaryl-CoA</name>
        <dbReference type="ChEBI" id="CHEBI:43074"/>
    </ligand>
</feature>
<feature type="active site" description="Proton donor/acceptor" evidence="3">
    <location>
        <position position="234"/>
    </location>
</feature>
<dbReference type="AlphaFoldDB" id="A0AA97FHK3"/>
<dbReference type="SUPFAM" id="SSF53901">
    <property type="entry name" value="Thiolase-like"/>
    <property type="match status" value="2"/>
</dbReference>
<evidence type="ECO:0000313" key="8">
    <source>
        <dbReference type="Proteomes" id="UP001305498"/>
    </source>
</evidence>
<keyword evidence="7" id="KW-0012">Acyltransferase</keyword>
<dbReference type="EMBL" id="CP118157">
    <property type="protein sequence ID" value="WOF23706.1"/>
    <property type="molecule type" value="Genomic_DNA"/>
</dbReference>
<evidence type="ECO:0000259" key="6">
    <source>
        <dbReference type="Pfam" id="PF08540"/>
    </source>
</evidence>
<dbReference type="Pfam" id="PF08540">
    <property type="entry name" value="HMG_CoA_synt_C"/>
    <property type="match status" value="2"/>
</dbReference>
<evidence type="ECO:0000313" key="7">
    <source>
        <dbReference type="EMBL" id="WOF23706.1"/>
    </source>
</evidence>
<reference evidence="7 8" key="1">
    <citation type="submission" date="2023-02" db="EMBL/GenBank/DDBJ databases">
        <title>Microbacterium betulae sp. nov., isolated from birch wood.</title>
        <authorList>
            <person name="Pasciak M."/>
            <person name="Pawlik K.J."/>
            <person name="Martynowski D."/>
            <person name="Laczmanski L."/>
            <person name="Ciekot J."/>
            <person name="Szponar B."/>
            <person name="Wojcik-Fatla A."/>
            <person name="Mackiewicz B."/>
            <person name="Farian E."/>
            <person name="Cholewa G."/>
            <person name="Cholewa A."/>
            <person name="Dutkiewicz J."/>
        </authorList>
    </citation>
    <scope>NUCLEOTIDE SEQUENCE [LARGE SCALE GENOMIC DNA]</scope>
    <source>
        <strain evidence="7 8">AB</strain>
    </source>
</reference>
<dbReference type="PANTHER" id="PTHR43323:SF2">
    <property type="entry name" value="HYDROXYMETHYLGLUTARYL-COA SYNTHASE"/>
    <property type="match status" value="1"/>
</dbReference>
<dbReference type="InterPro" id="IPR011554">
    <property type="entry name" value="HMG_CoA_synthase_prok"/>
</dbReference>
<dbReference type="CDD" id="cd00827">
    <property type="entry name" value="init_cond_enzymes"/>
    <property type="match status" value="1"/>
</dbReference>
<dbReference type="Proteomes" id="UP001305498">
    <property type="component" value="Chromosome"/>
</dbReference>
<feature type="binding site" evidence="4">
    <location>
        <position position="144"/>
    </location>
    <ligand>
        <name>(3S)-3-hydroxy-3-methylglutaryl-CoA</name>
        <dbReference type="ChEBI" id="CHEBI:43074"/>
    </ligand>
</feature>
<feature type="binding site" evidence="4">
    <location>
        <position position="30"/>
    </location>
    <ligand>
        <name>(3S)-3-hydroxy-3-methylglutaryl-CoA</name>
        <dbReference type="ChEBI" id="CHEBI:43074"/>
    </ligand>
</feature>